<proteinExistence type="predicted"/>
<evidence type="ECO:0000313" key="1">
    <source>
        <dbReference type="EMBL" id="SFH23338.1"/>
    </source>
</evidence>
<dbReference type="STRING" id="1436961.SAMN05421739_1089"/>
<gene>
    <name evidence="1" type="ORF">SAMN05421739_1089</name>
</gene>
<keyword evidence="2" id="KW-1185">Reference proteome</keyword>
<name>A0A1I2YC43_9BACT</name>
<dbReference type="AlphaFoldDB" id="A0A1I2YC43"/>
<dbReference type="Proteomes" id="UP000198724">
    <property type="component" value="Unassembled WGS sequence"/>
</dbReference>
<reference evidence="2" key="1">
    <citation type="submission" date="2016-10" db="EMBL/GenBank/DDBJ databases">
        <authorList>
            <person name="Varghese N."/>
            <person name="Submissions S."/>
        </authorList>
    </citation>
    <scope>NUCLEOTIDE SEQUENCE [LARGE SCALE GENOMIC DNA]</scope>
    <source>
        <strain evidence="2">LP51</strain>
    </source>
</reference>
<accession>A0A1I2YC43</accession>
<sequence>MKSLLIALGLTGLMISVLLIRASSDSALEEGWEDDYLEV</sequence>
<evidence type="ECO:0000313" key="2">
    <source>
        <dbReference type="Proteomes" id="UP000198724"/>
    </source>
</evidence>
<protein>
    <submittedName>
        <fullName evidence="1">Uncharacterized protein</fullName>
    </submittedName>
</protein>
<organism evidence="1 2">
    <name type="scientific">Pontibacter chinhatensis</name>
    <dbReference type="NCBI Taxonomy" id="1436961"/>
    <lineage>
        <taxon>Bacteria</taxon>
        <taxon>Pseudomonadati</taxon>
        <taxon>Bacteroidota</taxon>
        <taxon>Cytophagia</taxon>
        <taxon>Cytophagales</taxon>
        <taxon>Hymenobacteraceae</taxon>
        <taxon>Pontibacter</taxon>
    </lineage>
</organism>
<dbReference type="EMBL" id="FOOT01000008">
    <property type="protein sequence ID" value="SFH23338.1"/>
    <property type="molecule type" value="Genomic_DNA"/>
</dbReference>